<dbReference type="Proteomes" id="UP000760480">
    <property type="component" value="Unassembled WGS sequence"/>
</dbReference>
<name>A0ABX1TI89_9GAMM</name>
<organism evidence="1 2">
    <name type="scientific">Candidatus Competibacter phosphatis</name>
    <dbReference type="NCBI Taxonomy" id="221280"/>
    <lineage>
        <taxon>Bacteria</taxon>
        <taxon>Pseudomonadati</taxon>
        <taxon>Pseudomonadota</taxon>
        <taxon>Gammaproteobacteria</taxon>
        <taxon>Candidatus Competibacteraceae</taxon>
        <taxon>Candidatus Competibacter</taxon>
    </lineage>
</organism>
<keyword evidence="2" id="KW-1185">Reference proteome</keyword>
<protein>
    <recommendedName>
        <fullName evidence="3">DUF4105 domain-containing protein</fullName>
    </recommendedName>
</protein>
<evidence type="ECO:0008006" key="3">
    <source>
        <dbReference type="Google" id="ProtNLM"/>
    </source>
</evidence>
<comment type="caution">
    <text evidence="1">The sequence shown here is derived from an EMBL/GenBank/DDBJ whole genome shotgun (WGS) entry which is preliminary data.</text>
</comment>
<dbReference type="EMBL" id="SPMZ01000020">
    <property type="protein sequence ID" value="NMQ19103.1"/>
    <property type="molecule type" value="Genomic_DNA"/>
</dbReference>
<dbReference type="RefSeq" id="WP_169248364.1">
    <property type="nucleotide sequence ID" value="NZ_SPMZ01000020.1"/>
</dbReference>
<reference evidence="1 2" key="1">
    <citation type="submission" date="2019-03" db="EMBL/GenBank/DDBJ databases">
        <title>Metabolic reconstructions from genomes of highly enriched 'Candidatus Accumulibacter' and 'Candidatus Competibacter' bioreactor populations.</title>
        <authorList>
            <person name="Annavajhala M.K."/>
            <person name="Welles L."/>
            <person name="Abbas B."/>
            <person name="Sorokin D."/>
            <person name="Park H."/>
            <person name="Van Loosdrecht M."/>
            <person name="Chandran K."/>
        </authorList>
    </citation>
    <scope>NUCLEOTIDE SEQUENCE [LARGE SCALE GENOMIC DNA]</scope>
    <source>
        <strain evidence="1 2">SBR_G</strain>
    </source>
</reference>
<proteinExistence type="predicted"/>
<sequence length="166" mass="18636">MAYHGEILDQCGLIEIDCSLIAVVAVSGDGPNVCGHLLLHTGPSRGGYYFHVAELRGYPRYMSESGYQRYLRESGKTELRRRYLSLPDPQGALLYLEELMAKQWTWLVLPNNCVAFVEEVIKAGGGTWSSYSNCPAVATQDTLKQRIQGFLGQLENEIYRLYGVPR</sequence>
<evidence type="ECO:0000313" key="1">
    <source>
        <dbReference type="EMBL" id="NMQ19103.1"/>
    </source>
</evidence>
<evidence type="ECO:0000313" key="2">
    <source>
        <dbReference type="Proteomes" id="UP000760480"/>
    </source>
</evidence>
<accession>A0ABX1TI89</accession>
<gene>
    <name evidence="1" type="ORF">E4P82_07745</name>
</gene>